<dbReference type="PANTHER" id="PTHR33525">
    <property type="match status" value="1"/>
</dbReference>
<dbReference type="InterPro" id="IPR013976">
    <property type="entry name" value="HDOD"/>
</dbReference>
<dbReference type="Gene3D" id="1.10.3210.10">
    <property type="entry name" value="Hypothetical protein af1432"/>
    <property type="match status" value="1"/>
</dbReference>
<sequence length="394" mass="44538">MAEQPAPFELLKTFSGLIHRQPLFMTSQLDVDSYHLSFLDIHGQKLNDDVEVPDFMAQLPTILPAINHRQKALLTIPESWQDALLKLHDIGMELTLDIDNVDAPKVNNKAFSFARHANEVNGHGQSKTLLIDLQQFKPQELSSQLTQWRQSHQILCATNVNAAEQYQFCKTHDLDLLQGIFYTLPEANDNAKLAPSTQTLMELLVKLQEPNVEPEDLADTINQDVTLSYKLLRLINSAFFGLPREVSNTKEAVVMLGQNKVKTWASLLCLSGMDDKPNELRSVAMTRARMCELLAKYYQGQSDNFFAVGLFSTLDALIDKPLADIIEKLPLSPELKIALTEHQGPAGFALKDTLHYERAQWTELENSPIPHEVLARIYLDSINWAKELNLQLQD</sequence>
<evidence type="ECO:0000313" key="3">
    <source>
        <dbReference type="Proteomes" id="UP000029999"/>
    </source>
</evidence>
<name>A0A0A0BF04_9GAMM</name>
<dbReference type="AlphaFoldDB" id="A0A0A0BF04"/>
<dbReference type="InterPro" id="IPR052340">
    <property type="entry name" value="RNase_Y/CdgJ"/>
</dbReference>
<gene>
    <name evidence="2" type="ORF">LP43_1682</name>
</gene>
<dbReference type="STRING" id="392484.LP43_1682"/>
<organism evidence="2 3">
    <name type="scientific">Methylophaga thiooxydans</name>
    <dbReference type="NCBI Taxonomy" id="392484"/>
    <lineage>
        <taxon>Bacteria</taxon>
        <taxon>Pseudomonadati</taxon>
        <taxon>Pseudomonadota</taxon>
        <taxon>Gammaproteobacteria</taxon>
        <taxon>Thiotrichales</taxon>
        <taxon>Piscirickettsiaceae</taxon>
        <taxon>Methylophaga</taxon>
    </lineage>
</organism>
<protein>
    <submittedName>
        <fullName evidence="2">Putative signal transduction protein</fullName>
    </submittedName>
</protein>
<dbReference type="EMBL" id="JRQD01000004">
    <property type="protein sequence ID" value="KGM06460.1"/>
    <property type="molecule type" value="Genomic_DNA"/>
</dbReference>
<dbReference type="Proteomes" id="UP000029999">
    <property type="component" value="Unassembled WGS sequence"/>
</dbReference>
<evidence type="ECO:0000259" key="1">
    <source>
        <dbReference type="PROSITE" id="PS51833"/>
    </source>
</evidence>
<comment type="caution">
    <text evidence="2">The sequence shown here is derived from an EMBL/GenBank/DDBJ whole genome shotgun (WGS) entry which is preliminary data.</text>
</comment>
<dbReference type="PANTHER" id="PTHR33525:SF4">
    <property type="entry name" value="CYCLIC DI-GMP PHOSPHODIESTERASE CDGJ"/>
    <property type="match status" value="1"/>
</dbReference>
<feature type="domain" description="HDOD" evidence="1">
    <location>
        <begin position="193"/>
        <end position="383"/>
    </location>
</feature>
<dbReference type="RefSeq" id="WP_036314192.1">
    <property type="nucleotide sequence ID" value="NZ_JRQD01000004.1"/>
</dbReference>
<proteinExistence type="predicted"/>
<reference evidence="2 3" key="1">
    <citation type="submission" date="2014-09" db="EMBL/GenBank/DDBJ databases">
        <authorList>
            <person name="Grob C."/>
            <person name="Taubert M."/>
            <person name="Howat A.M."/>
            <person name="Burns O.J."/>
            <person name="Dixon J.L."/>
            <person name="Chen Y."/>
            <person name="Murrell J.C."/>
        </authorList>
    </citation>
    <scope>NUCLEOTIDE SEQUENCE [LARGE SCALE GENOMIC DNA]</scope>
    <source>
        <strain evidence="2">L4</strain>
    </source>
</reference>
<accession>A0A0A0BF04</accession>
<evidence type="ECO:0000313" key="2">
    <source>
        <dbReference type="EMBL" id="KGM06460.1"/>
    </source>
</evidence>
<dbReference type="SUPFAM" id="SSF109604">
    <property type="entry name" value="HD-domain/PDEase-like"/>
    <property type="match status" value="1"/>
</dbReference>
<dbReference type="PROSITE" id="PS51833">
    <property type="entry name" value="HDOD"/>
    <property type="match status" value="1"/>
</dbReference>
<dbReference type="Pfam" id="PF08668">
    <property type="entry name" value="HDOD"/>
    <property type="match status" value="1"/>
</dbReference>